<sequence length="274" mass="30479">MAAIYDYLIKIRAGEPINLEALFNRLLACGITGSEASRILVGQRLPRGAARYAVIIQDEEAFAQLLERFTPSKIAGRVGAALDGNSHRAGVSEAFLLLRSEQNPHPIVAITEEGHWLAPRPLAKYAVIVENLENFLRFSETLAFLRELLPAAATDVEIIYGSGNQITNRLNGPLLARFQALYCLFDVDLGGLRMFKTLKALVASQPIHFLTPEDIPSRLARSKFVLSSLQRQELFAYYRNLSAETDMLIAHMRAAGKTLEQETYLAPSHRDVED</sequence>
<feature type="domain" description="Wadjet protein JetD C-terminal" evidence="1">
    <location>
        <begin position="123"/>
        <end position="216"/>
    </location>
</feature>
<evidence type="ECO:0000259" key="1">
    <source>
        <dbReference type="Pfam" id="PF09983"/>
    </source>
</evidence>
<reference evidence="2 3" key="1">
    <citation type="submission" date="2017-12" db="EMBL/GenBank/DDBJ databases">
        <title>Isolation and characterization of an aerobic denitrifying Pseudomonas monteilii CY06 from aquaculture ponds.</title>
        <authorList>
            <person name="Ma Q."/>
            <person name="Cai Y."/>
            <person name="He Z."/>
        </authorList>
    </citation>
    <scope>NUCLEOTIDE SEQUENCE [LARGE SCALE GENOMIC DNA]</scope>
    <source>
        <strain evidence="2 3">CY06</strain>
    </source>
</reference>
<proteinExistence type="predicted"/>
<name>A0A2N1IN31_9PSED</name>
<dbReference type="InterPro" id="IPR024534">
    <property type="entry name" value="JetD_C"/>
</dbReference>
<organism evidence="2 3">
    <name type="scientific">Pseudomonas monteilii</name>
    <dbReference type="NCBI Taxonomy" id="76759"/>
    <lineage>
        <taxon>Bacteria</taxon>
        <taxon>Pseudomonadati</taxon>
        <taxon>Pseudomonadota</taxon>
        <taxon>Gammaproteobacteria</taxon>
        <taxon>Pseudomonadales</taxon>
        <taxon>Pseudomonadaceae</taxon>
        <taxon>Pseudomonas</taxon>
    </lineage>
</organism>
<evidence type="ECO:0000313" key="3">
    <source>
        <dbReference type="Proteomes" id="UP000233399"/>
    </source>
</evidence>
<dbReference type="EMBL" id="PJCG01000052">
    <property type="protein sequence ID" value="PKI19657.1"/>
    <property type="molecule type" value="Genomic_DNA"/>
</dbReference>
<comment type="caution">
    <text evidence="2">The sequence shown here is derived from an EMBL/GenBank/DDBJ whole genome shotgun (WGS) entry which is preliminary data.</text>
</comment>
<protein>
    <recommendedName>
        <fullName evidence="1">Wadjet protein JetD C-terminal domain-containing protein</fullName>
    </recommendedName>
</protein>
<dbReference type="Pfam" id="PF09983">
    <property type="entry name" value="JetD_C"/>
    <property type="match status" value="1"/>
</dbReference>
<evidence type="ECO:0000313" key="2">
    <source>
        <dbReference type="EMBL" id="PKI19657.1"/>
    </source>
</evidence>
<dbReference type="Proteomes" id="UP000233399">
    <property type="component" value="Unassembled WGS sequence"/>
</dbReference>
<dbReference type="RefSeq" id="WP_101196605.1">
    <property type="nucleotide sequence ID" value="NZ_PJCG01000052.1"/>
</dbReference>
<gene>
    <name evidence="2" type="ORF">CXB65_21625</name>
</gene>
<dbReference type="AlphaFoldDB" id="A0A2N1IN31"/>
<accession>A0A2N1IN31</accession>